<organism evidence="10 11">
    <name type="scientific">Chondromyces apiculatus DSM 436</name>
    <dbReference type="NCBI Taxonomy" id="1192034"/>
    <lineage>
        <taxon>Bacteria</taxon>
        <taxon>Pseudomonadati</taxon>
        <taxon>Myxococcota</taxon>
        <taxon>Polyangia</taxon>
        <taxon>Polyangiales</taxon>
        <taxon>Polyangiaceae</taxon>
        <taxon>Chondromyces</taxon>
    </lineage>
</organism>
<evidence type="ECO:0000313" key="10">
    <source>
        <dbReference type="EMBL" id="EYF07451.1"/>
    </source>
</evidence>
<feature type="transmembrane region" description="Helical" evidence="9">
    <location>
        <begin position="399"/>
        <end position="422"/>
    </location>
</feature>
<dbReference type="PRINTS" id="PR00702">
    <property type="entry name" value="ACRIFLAVINRP"/>
</dbReference>
<dbReference type="PANTHER" id="PTHR32063">
    <property type="match status" value="1"/>
</dbReference>
<evidence type="ECO:0000256" key="1">
    <source>
        <dbReference type="ARBA" id="ARBA00004651"/>
    </source>
</evidence>
<dbReference type="AlphaFoldDB" id="A0A017TFQ9"/>
<feature type="transmembrane region" description="Helical" evidence="9">
    <location>
        <begin position="542"/>
        <end position="562"/>
    </location>
</feature>
<proteinExistence type="inferred from homology"/>
<comment type="similarity">
    <text evidence="2">Belongs to the resistance-nodulation-cell division (RND) (TC 2.A.6) family.</text>
</comment>
<feature type="transmembrane region" description="Helical" evidence="9">
    <location>
        <begin position="373"/>
        <end position="393"/>
    </location>
</feature>
<evidence type="ECO:0000256" key="5">
    <source>
        <dbReference type="ARBA" id="ARBA00022692"/>
    </source>
</evidence>
<dbReference type="Gene3D" id="3.30.2090.10">
    <property type="entry name" value="Multidrug efflux transporter AcrB TolC docking domain, DN and DC subdomains"/>
    <property type="match status" value="2"/>
</dbReference>
<dbReference type="STRING" id="1192034.CAP_0204"/>
<evidence type="ECO:0000313" key="11">
    <source>
        <dbReference type="Proteomes" id="UP000019678"/>
    </source>
</evidence>
<dbReference type="GO" id="GO:0005886">
    <property type="term" value="C:plasma membrane"/>
    <property type="evidence" value="ECO:0007669"/>
    <property type="project" value="UniProtKB-SubCell"/>
</dbReference>
<feature type="transmembrane region" description="Helical" evidence="9">
    <location>
        <begin position="928"/>
        <end position="947"/>
    </location>
</feature>
<reference evidence="10 11" key="1">
    <citation type="submission" date="2013-05" db="EMBL/GenBank/DDBJ databases">
        <title>Genome assembly of Chondromyces apiculatus DSM 436.</title>
        <authorList>
            <person name="Sharma G."/>
            <person name="Khatri I."/>
            <person name="Kaur C."/>
            <person name="Mayilraj S."/>
            <person name="Subramanian S."/>
        </authorList>
    </citation>
    <scope>NUCLEOTIDE SEQUENCE [LARGE SCALE GENOMIC DNA]</scope>
    <source>
        <strain evidence="10 11">DSM 436</strain>
    </source>
</reference>
<evidence type="ECO:0000256" key="9">
    <source>
        <dbReference type="SAM" id="Phobius"/>
    </source>
</evidence>
<dbReference type="PANTHER" id="PTHR32063:SF24">
    <property type="entry name" value="CATION EFFLUX SYSTEM (ACRB_ACRD_ACRF FAMILY)"/>
    <property type="match status" value="1"/>
</dbReference>
<dbReference type="Gene3D" id="1.20.1640.10">
    <property type="entry name" value="Multidrug efflux transporter AcrB transmembrane domain"/>
    <property type="match status" value="2"/>
</dbReference>
<name>A0A017TFQ9_9BACT</name>
<accession>A0A017TFQ9</accession>
<feature type="transmembrane region" description="Helical" evidence="9">
    <location>
        <begin position="953"/>
        <end position="978"/>
    </location>
</feature>
<dbReference type="GO" id="GO:0042910">
    <property type="term" value="F:xenobiotic transmembrane transporter activity"/>
    <property type="evidence" value="ECO:0007669"/>
    <property type="project" value="TreeGrafter"/>
</dbReference>
<evidence type="ECO:0000256" key="6">
    <source>
        <dbReference type="ARBA" id="ARBA00022989"/>
    </source>
</evidence>
<dbReference type="InterPro" id="IPR027463">
    <property type="entry name" value="AcrB_DN_DC_subdom"/>
</dbReference>
<dbReference type="Gene3D" id="3.30.70.1430">
    <property type="entry name" value="Multidrug efflux transporter AcrB pore domain"/>
    <property type="match status" value="2"/>
</dbReference>
<evidence type="ECO:0000256" key="3">
    <source>
        <dbReference type="ARBA" id="ARBA00022448"/>
    </source>
</evidence>
<dbReference type="SUPFAM" id="SSF82693">
    <property type="entry name" value="Multidrug efflux transporter AcrB pore domain, PN1, PN2, PC1 and PC2 subdomains"/>
    <property type="match status" value="2"/>
</dbReference>
<keyword evidence="11" id="KW-1185">Reference proteome</keyword>
<dbReference type="SUPFAM" id="SSF82866">
    <property type="entry name" value="Multidrug efflux transporter AcrB transmembrane domain"/>
    <property type="match status" value="2"/>
</dbReference>
<comment type="subcellular location">
    <subcellularLocation>
        <location evidence="1">Cell membrane</location>
        <topology evidence="1">Multi-pass membrane protein</topology>
    </subcellularLocation>
</comment>
<dbReference type="Gene3D" id="3.30.70.1440">
    <property type="entry name" value="Multidrug efflux transporter AcrB pore domain"/>
    <property type="match status" value="1"/>
</dbReference>
<keyword evidence="5 9" id="KW-0812">Transmembrane</keyword>
<evidence type="ECO:0000256" key="4">
    <source>
        <dbReference type="ARBA" id="ARBA00022475"/>
    </source>
</evidence>
<dbReference type="eggNOG" id="COG3696">
    <property type="taxonomic scope" value="Bacteria"/>
</dbReference>
<feature type="transmembrane region" description="Helical" evidence="9">
    <location>
        <begin position="1031"/>
        <end position="1054"/>
    </location>
</feature>
<feature type="transmembrane region" description="Helical" evidence="9">
    <location>
        <begin position="998"/>
        <end position="1019"/>
    </location>
</feature>
<feature type="transmembrane region" description="Helical" evidence="9">
    <location>
        <begin position="347"/>
        <end position="366"/>
    </location>
</feature>
<evidence type="ECO:0000256" key="8">
    <source>
        <dbReference type="SAM" id="MobiDB-lite"/>
    </source>
</evidence>
<dbReference type="Proteomes" id="UP000019678">
    <property type="component" value="Unassembled WGS sequence"/>
</dbReference>
<feature type="transmembrane region" description="Helical" evidence="9">
    <location>
        <begin position="457"/>
        <end position="476"/>
    </location>
</feature>
<keyword evidence="3" id="KW-0813">Transport</keyword>
<keyword evidence="6 9" id="KW-1133">Transmembrane helix</keyword>
<dbReference type="Pfam" id="PF00873">
    <property type="entry name" value="ACR_tran"/>
    <property type="match status" value="1"/>
</dbReference>
<protein>
    <submittedName>
        <fullName evidence="10">Cobalt-zinc-cadmium resistance protein CzcA/Cation efflux system protein CusA</fullName>
    </submittedName>
</protein>
<dbReference type="NCBIfam" id="TIGR00914">
    <property type="entry name" value="2A0601"/>
    <property type="match status" value="1"/>
</dbReference>
<dbReference type="SUPFAM" id="SSF82714">
    <property type="entry name" value="Multidrug efflux transporter AcrB TolC docking domain, DN and DC subdomains"/>
    <property type="match status" value="2"/>
</dbReference>
<feature type="region of interest" description="Disordered" evidence="8">
    <location>
        <begin position="1064"/>
        <end position="1086"/>
    </location>
</feature>
<feature type="transmembrane region" description="Helical" evidence="9">
    <location>
        <begin position="902"/>
        <end position="921"/>
    </location>
</feature>
<gene>
    <name evidence="10" type="ORF">CAP_0204</name>
</gene>
<dbReference type="EMBL" id="ASRX01000010">
    <property type="protein sequence ID" value="EYF07451.1"/>
    <property type="molecule type" value="Genomic_DNA"/>
</dbReference>
<dbReference type="Gene3D" id="3.30.70.1320">
    <property type="entry name" value="Multidrug efflux transporter AcrB pore domain like"/>
    <property type="match status" value="1"/>
</dbReference>
<evidence type="ECO:0000256" key="2">
    <source>
        <dbReference type="ARBA" id="ARBA00010942"/>
    </source>
</evidence>
<dbReference type="GO" id="GO:0008324">
    <property type="term" value="F:monoatomic cation transmembrane transporter activity"/>
    <property type="evidence" value="ECO:0007669"/>
    <property type="project" value="InterPro"/>
</dbReference>
<comment type="caution">
    <text evidence="10">The sequence shown here is derived from an EMBL/GenBank/DDBJ whole genome shotgun (WGS) entry which is preliminary data.</text>
</comment>
<keyword evidence="7 9" id="KW-0472">Membrane</keyword>
<dbReference type="InterPro" id="IPR001036">
    <property type="entry name" value="Acrflvin-R"/>
</dbReference>
<feature type="transmembrane region" description="Helical" evidence="9">
    <location>
        <begin position="488"/>
        <end position="511"/>
    </location>
</feature>
<sequence>MFTLLGKLLSFSVRHRWAVVLVTLAVAALGVHNFRRLPIDAVPDITSVQVQINTPVEALSPVEVERRISFPIEWAMGGLPRVTQVRSLSRYGLSQVTVVFEDGTDIYWARQLVSERLAAAKSAMPPGKVEPQIGPIATGLGEIYMWSVEAKEGALRPDGQPYTLTDLRTLQDWVVRPQLRTVKGVTEVNSIGGYQRLFQVAPDPARLLSYGLSFRDVLGALAANNANAGGGYIEHKGEQYLIRATGLVEGEDDIREIVVGQHDGIPIRIQDVAEVGVGQDLRTGAATEGGREAVIGTAIMLLGENSRVVSQRVDARIAEVNRSLPEGVSVRTLYDRTYLVEATLRTVTRSLLEGAGLVILVLVLLLGNVRAALIAAAVIPLSMLIAVSGMRVWGISGNLMSLGALDFGLIVDGSVIIVENCVRRFAAEQHRLGRVLTGEERRTLAYEASQEVRKATLFGEIIIAIVYVPILTLTGIEGKMFRPMAATVVLALAGATVLSMTLIPALVALVLRGKITERENRGLRWARRGYERALDWVLARRGLVLGGATAIVALSGVLATRLGSEFAPKLSEGALAIQPARIPSISLTQSLVMQGQLERTLRERFPDEVAEIFARTGTAEVATDPMGPNVSDTYVMLKPREGWTRATTQEELAEAMAEVLEALPGQSYEISQPIELRFNELTSGVRSDVAVKVFGDDLEVMIREAQRVSAVLATIPGVADLKVEQVTGLPVLTIDINRRAVARYGINVADVQSIVEAAVGGVSAGEVFEGDRRFDLVLRLPDAIRRDVGALENLPVPLPAAREGGHAHAEAGGELGAGRVSRPGFVPLGALATIKLEEGPNQVSHEDGKRRVVVQCNVRGRDLGGFVDEAQERLDAEVKLPAGYWIAWGGQFENLLTARARLALVVPVALGLIFTLLYATFGTVKNALLIFTGVPLALTGGVMALWIRGLPISIAAAVGFIALSGVAVLNGLVMVTFIENCRREGVPLDEAVHQGSAARLRAVLMTALVAALGFVPMALATGTGSEVQRPLATVVIGGILSSTTLTLLVLPVLYRLFHQHERTRKGGASGGEGEGGEGEGVRGEVA</sequence>
<evidence type="ECO:0000256" key="7">
    <source>
        <dbReference type="ARBA" id="ARBA00023136"/>
    </source>
</evidence>
<keyword evidence="4" id="KW-1003">Cell membrane</keyword>
<dbReference type="InterPro" id="IPR004763">
    <property type="entry name" value="CusA-like"/>
</dbReference>